<dbReference type="InterPro" id="IPR012347">
    <property type="entry name" value="Ferritin-like"/>
</dbReference>
<dbReference type="Gene3D" id="1.20.1260.10">
    <property type="match status" value="1"/>
</dbReference>
<dbReference type="GeneID" id="81591652"/>
<organism evidence="1 2">
    <name type="scientific">Penicillium hordei</name>
    <dbReference type="NCBI Taxonomy" id="40994"/>
    <lineage>
        <taxon>Eukaryota</taxon>
        <taxon>Fungi</taxon>
        <taxon>Dikarya</taxon>
        <taxon>Ascomycota</taxon>
        <taxon>Pezizomycotina</taxon>
        <taxon>Eurotiomycetes</taxon>
        <taxon>Eurotiomycetidae</taxon>
        <taxon>Eurotiales</taxon>
        <taxon>Aspergillaceae</taxon>
        <taxon>Penicillium</taxon>
    </lineage>
</organism>
<dbReference type="SUPFAM" id="SSF47240">
    <property type="entry name" value="Ferritin-like"/>
    <property type="match status" value="1"/>
</dbReference>
<dbReference type="Proteomes" id="UP001213799">
    <property type="component" value="Unassembled WGS sequence"/>
</dbReference>
<reference evidence="1" key="1">
    <citation type="journal article" date="2023" name="IMA Fungus">
        <title>Comparative genomic study of the Penicillium genus elucidates a diverse pangenome and 15 lateral gene transfer events.</title>
        <authorList>
            <person name="Petersen C."/>
            <person name="Sorensen T."/>
            <person name="Nielsen M.R."/>
            <person name="Sondergaard T.E."/>
            <person name="Sorensen J.L."/>
            <person name="Fitzpatrick D.A."/>
            <person name="Frisvad J.C."/>
            <person name="Nielsen K.L."/>
        </authorList>
    </citation>
    <scope>NUCLEOTIDE SEQUENCE</scope>
    <source>
        <strain evidence="1">IBT 12815</strain>
    </source>
</reference>
<dbReference type="RefSeq" id="XP_056750078.1">
    <property type="nucleotide sequence ID" value="XM_056901410.1"/>
</dbReference>
<dbReference type="AlphaFoldDB" id="A0AAD6DUL9"/>
<protein>
    <submittedName>
        <fullName evidence="1">Uncharacterized protein</fullName>
    </submittedName>
</protein>
<dbReference type="EMBL" id="JAQJAE010000005">
    <property type="protein sequence ID" value="KAJ5593452.1"/>
    <property type="molecule type" value="Genomic_DNA"/>
</dbReference>
<proteinExistence type="predicted"/>
<evidence type="ECO:0000313" key="2">
    <source>
        <dbReference type="Proteomes" id="UP001213799"/>
    </source>
</evidence>
<accession>A0AAD6DUL9</accession>
<reference evidence="1" key="2">
    <citation type="submission" date="2023-01" db="EMBL/GenBank/DDBJ databases">
        <authorList>
            <person name="Petersen C."/>
        </authorList>
    </citation>
    <scope>NUCLEOTIDE SEQUENCE</scope>
    <source>
        <strain evidence="1">IBT 12815</strain>
    </source>
</reference>
<sequence length="189" mass="22125">MHACVFMATVAAGFMKTFKLNVLYNFDDSVQPSSLPRELEETWPESIQEHTYQLLTGWLFFRKVAVEFSRVEMPLDGVATFYESSAAECLMDYHRFERYLASRGRRFRPLAINPAQVKWPERSLELARYCIESLSKETQLLEDLERLSALAEKHCEFSLSENIKSKILRRKAQSQKNYIDLQQVIRNSE</sequence>
<comment type="caution">
    <text evidence="1">The sequence shown here is derived from an EMBL/GenBank/DDBJ whole genome shotgun (WGS) entry which is preliminary data.</text>
</comment>
<name>A0AAD6DUL9_9EURO</name>
<keyword evidence="2" id="KW-1185">Reference proteome</keyword>
<evidence type="ECO:0000313" key="1">
    <source>
        <dbReference type="EMBL" id="KAJ5593452.1"/>
    </source>
</evidence>
<dbReference type="InterPro" id="IPR009078">
    <property type="entry name" value="Ferritin-like_SF"/>
</dbReference>
<gene>
    <name evidence="1" type="ORF">N7537_010356</name>
</gene>